<dbReference type="InterPro" id="IPR050400">
    <property type="entry name" value="Bact_Cytoskel_RodZ"/>
</dbReference>
<evidence type="ECO:0000313" key="2">
    <source>
        <dbReference type="EMBL" id="MDT8998520.1"/>
    </source>
</evidence>
<dbReference type="Proteomes" id="UP001246372">
    <property type="component" value="Unassembled WGS sequence"/>
</dbReference>
<gene>
    <name evidence="2" type="ORF">RQP53_04435</name>
</gene>
<dbReference type="Pfam" id="PF13413">
    <property type="entry name" value="HTH_25"/>
    <property type="match status" value="1"/>
</dbReference>
<proteinExistence type="predicted"/>
<dbReference type="CDD" id="cd00093">
    <property type="entry name" value="HTH_XRE"/>
    <property type="match status" value="1"/>
</dbReference>
<accession>A0ABU3P8I0</accession>
<evidence type="ECO:0000313" key="3">
    <source>
        <dbReference type="Proteomes" id="UP001246372"/>
    </source>
</evidence>
<dbReference type="EMBL" id="JAVXZY010000001">
    <property type="protein sequence ID" value="MDT8998520.1"/>
    <property type="molecule type" value="Genomic_DNA"/>
</dbReference>
<dbReference type="Pfam" id="PF13464">
    <property type="entry name" value="RodZ_C"/>
    <property type="match status" value="1"/>
</dbReference>
<comment type="caution">
    <text evidence="2">The sequence shown here is derived from an EMBL/GenBank/DDBJ whole genome shotgun (WGS) entry which is preliminary data.</text>
</comment>
<protein>
    <submittedName>
        <fullName evidence="2">DUF4115 domain-containing protein</fullName>
    </submittedName>
</protein>
<reference evidence="2" key="1">
    <citation type="submission" date="2023-09" db="EMBL/GenBank/DDBJ databases">
        <title>Paucibacter sp. APW11 Genome sequencing and assembly.</title>
        <authorList>
            <person name="Kim I."/>
        </authorList>
    </citation>
    <scope>NUCLEOTIDE SEQUENCE</scope>
    <source>
        <strain evidence="2">APW11</strain>
    </source>
</reference>
<dbReference type="RefSeq" id="WP_315648881.1">
    <property type="nucleotide sequence ID" value="NZ_JAVXZY010000001.1"/>
</dbReference>
<dbReference type="InterPro" id="IPR010982">
    <property type="entry name" value="Lambda_DNA-bd_dom_sf"/>
</dbReference>
<evidence type="ECO:0000259" key="1">
    <source>
        <dbReference type="SMART" id="SM00530"/>
    </source>
</evidence>
<dbReference type="PANTHER" id="PTHR34475:SF1">
    <property type="entry name" value="CYTOSKELETON PROTEIN RODZ"/>
    <property type="match status" value="1"/>
</dbReference>
<dbReference type="PANTHER" id="PTHR34475">
    <property type="match status" value="1"/>
</dbReference>
<keyword evidence="3" id="KW-1185">Reference proteome</keyword>
<name>A0ABU3P8I0_9BURK</name>
<feature type="domain" description="HTH cro/C1-type" evidence="1">
    <location>
        <begin position="21"/>
        <end position="77"/>
    </location>
</feature>
<dbReference type="SUPFAM" id="SSF47413">
    <property type="entry name" value="lambda repressor-like DNA-binding domains"/>
    <property type="match status" value="1"/>
</dbReference>
<dbReference type="SMART" id="SM00530">
    <property type="entry name" value="HTH_XRE"/>
    <property type="match status" value="1"/>
</dbReference>
<organism evidence="2 3">
    <name type="scientific">Roseateles aquae</name>
    <dbReference type="NCBI Taxonomy" id="3077235"/>
    <lineage>
        <taxon>Bacteria</taxon>
        <taxon>Pseudomonadati</taxon>
        <taxon>Pseudomonadota</taxon>
        <taxon>Betaproteobacteria</taxon>
        <taxon>Burkholderiales</taxon>
        <taxon>Sphaerotilaceae</taxon>
        <taxon>Roseateles</taxon>
    </lineage>
</organism>
<sequence length="336" mass="34366">MTTVETEAPTPRAAPQTAGACLREARLARGMHIAALAALLKVPQAKLEALEADRHQDLPDATFARALAKAMCRALKVDAAPVLALLPKGQELELDRVSKGLNQPFRERMGRNDGPSLDWLKRPAVLAPLGLLVAAAVVYFLPPQWLNFDHGSSPSTASTAATDAGVPLAATPDGSAAPAAASAVQAVIEAASQPATGTAINAPAPSNVAAAPATPVATNAVPPAASVPPPSQTTAPLAVNNKPALTPTAGAAALSGAALAPLHLRAHADTWVEVVDARGQVLISKLLRSGEQADLQVQAPLKLRVGNVAGTELLLRGEKVDLAAVARDNVARLDLQ</sequence>
<dbReference type="InterPro" id="IPR025194">
    <property type="entry name" value="RodZ-like_C"/>
</dbReference>
<dbReference type="Gene3D" id="1.10.260.40">
    <property type="entry name" value="lambda repressor-like DNA-binding domains"/>
    <property type="match status" value="1"/>
</dbReference>
<dbReference type="InterPro" id="IPR001387">
    <property type="entry name" value="Cro/C1-type_HTH"/>
</dbReference>